<protein>
    <recommendedName>
        <fullName evidence="5">Protein TIC 214</fullName>
    </recommendedName>
</protein>
<feature type="chain" id="PRO_5042977523" description="Protein TIC 214" evidence="2">
    <location>
        <begin position="26"/>
        <end position="249"/>
    </location>
</feature>
<proteinExistence type="predicted"/>
<keyword evidence="2" id="KW-0732">Signal</keyword>
<dbReference type="EMBL" id="JAXIOK010000021">
    <property type="protein sequence ID" value="KAK4745868.1"/>
    <property type="molecule type" value="Genomic_DNA"/>
</dbReference>
<evidence type="ECO:0000313" key="3">
    <source>
        <dbReference type="EMBL" id="KAK4745868.1"/>
    </source>
</evidence>
<evidence type="ECO:0000313" key="4">
    <source>
        <dbReference type="Proteomes" id="UP001345219"/>
    </source>
</evidence>
<comment type="caution">
    <text evidence="3">The sequence shown here is derived from an EMBL/GenBank/DDBJ whole genome shotgun (WGS) entry which is preliminary data.</text>
</comment>
<organism evidence="3 4">
    <name type="scientific">Trapa incisa</name>
    <dbReference type="NCBI Taxonomy" id="236973"/>
    <lineage>
        <taxon>Eukaryota</taxon>
        <taxon>Viridiplantae</taxon>
        <taxon>Streptophyta</taxon>
        <taxon>Embryophyta</taxon>
        <taxon>Tracheophyta</taxon>
        <taxon>Spermatophyta</taxon>
        <taxon>Magnoliopsida</taxon>
        <taxon>eudicotyledons</taxon>
        <taxon>Gunneridae</taxon>
        <taxon>Pentapetalae</taxon>
        <taxon>rosids</taxon>
        <taxon>malvids</taxon>
        <taxon>Myrtales</taxon>
        <taxon>Lythraceae</taxon>
        <taxon>Trapa</taxon>
    </lineage>
</organism>
<feature type="signal peptide" evidence="2">
    <location>
        <begin position="1"/>
        <end position="25"/>
    </location>
</feature>
<evidence type="ECO:0000256" key="2">
    <source>
        <dbReference type="SAM" id="SignalP"/>
    </source>
</evidence>
<dbReference type="AlphaFoldDB" id="A0AAN7JJX7"/>
<dbReference type="Proteomes" id="UP001345219">
    <property type="component" value="Chromosome 10"/>
</dbReference>
<evidence type="ECO:0000256" key="1">
    <source>
        <dbReference type="SAM" id="MobiDB-lite"/>
    </source>
</evidence>
<evidence type="ECO:0008006" key="5">
    <source>
        <dbReference type="Google" id="ProtNLM"/>
    </source>
</evidence>
<name>A0AAN7JJX7_9MYRT</name>
<keyword evidence="4" id="KW-1185">Reference proteome</keyword>
<accession>A0AAN7JJX7</accession>
<feature type="compositionally biased region" description="Basic residues" evidence="1">
    <location>
        <begin position="237"/>
        <end position="249"/>
    </location>
</feature>
<reference evidence="3 4" key="1">
    <citation type="journal article" date="2023" name="Hortic Res">
        <title>Pangenome of water caltrop reveals structural variations and asymmetric subgenome divergence after allopolyploidization.</title>
        <authorList>
            <person name="Zhang X."/>
            <person name="Chen Y."/>
            <person name="Wang L."/>
            <person name="Yuan Y."/>
            <person name="Fang M."/>
            <person name="Shi L."/>
            <person name="Lu R."/>
            <person name="Comes H.P."/>
            <person name="Ma Y."/>
            <person name="Chen Y."/>
            <person name="Huang G."/>
            <person name="Zhou Y."/>
            <person name="Zheng Z."/>
            <person name="Qiu Y."/>
        </authorList>
    </citation>
    <scope>NUCLEOTIDE SEQUENCE [LARGE SCALE GENOMIC DNA]</scope>
    <source>
        <tissue evidence="3">Roots</tissue>
    </source>
</reference>
<feature type="region of interest" description="Disordered" evidence="1">
    <location>
        <begin position="229"/>
        <end position="249"/>
    </location>
</feature>
<sequence length="249" mass="29462">MEPRGISTRWLPSLHSLLPLYPVLGQAPDISIFRRSGIQYIFQWSPLAKEENDMEYESHTPCQSHITGFSKLYSRDQIKDLMNRFIRIRVAWKRRGSDNNGKKEKERKNIYQSRVGGRRERMFSDSIHRPGSNVMPVAFLITKYQRESILSWKKPPCVMQKDASSHRMDWQENKSTEMILTSMNHYEPWKNKRNRRFPEGKQALLSDIKCEFEFASMLFNLEKSINDPAKSDPSIRRQYRGNRKKPKCC</sequence>
<gene>
    <name evidence="3" type="ORF">SAY87_012180</name>
</gene>